<sequence>MVVTKRTAIVIGATGFIGKLLVKQLCESEDYVAVSVIARKNLIYTHAKLDVKIREFDKLEENDLDIADDLFCCLGTTMKKAKTKENFEKVDLEYPLRIASLAKKRGIPNFHVISAAGSNSKSPFFYSRVKGKMEEGLIDLKLPHLSIFRPSLLTGERAEFRLGERLAEGIFQLINPLLIGPFKGFRATDGEQLAFAMYHYAVHTSKNKDQLYKSIDILNAKPFLEKEEKPIPREELFDWSKRKDIFGDEDKAGD</sequence>
<gene>
    <name evidence="4" type="ORF">FG383_20525</name>
</gene>
<organism evidence="4 5">
    <name type="scientific">Psychrobacillus soli</name>
    <dbReference type="NCBI Taxonomy" id="1543965"/>
    <lineage>
        <taxon>Bacteria</taxon>
        <taxon>Bacillati</taxon>
        <taxon>Bacillota</taxon>
        <taxon>Bacilli</taxon>
        <taxon>Bacillales</taxon>
        <taxon>Bacillaceae</taxon>
        <taxon>Psychrobacillus</taxon>
    </lineage>
</organism>
<protein>
    <submittedName>
        <fullName evidence="4">NAD-dependent epimerase/dehydratase family protein</fullName>
    </submittedName>
</protein>
<evidence type="ECO:0000313" key="4">
    <source>
        <dbReference type="EMBL" id="TQR04266.1"/>
    </source>
</evidence>
<dbReference type="GO" id="GO:0016020">
    <property type="term" value="C:membrane"/>
    <property type="evidence" value="ECO:0007669"/>
    <property type="project" value="UniProtKB-SubCell"/>
</dbReference>
<evidence type="ECO:0000259" key="3">
    <source>
        <dbReference type="Pfam" id="PF01370"/>
    </source>
</evidence>
<dbReference type="Proteomes" id="UP000318937">
    <property type="component" value="Unassembled WGS sequence"/>
</dbReference>
<evidence type="ECO:0000313" key="5">
    <source>
        <dbReference type="Proteomes" id="UP000318937"/>
    </source>
</evidence>
<dbReference type="Gene3D" id="3.40.50.720">
    <property type="entry name" value="NAD(P)-binding Rossmann-like Domain"/>
    <property type="match status" value="1"/>
</dbReference>
<dbReference type="InterPro" id="IPR036291">
    <property type="entry name" value="NAD(P)-bd_dom_sf"/>
</dbReference>
<comment type="subcellular location">
    <subcellularLocation>
        <location evidence="1">Membrane</location>
    </subcellularLocation>
</comment>
<dbReference type="InterPro" id="IPR001509">
    <property type="entry name" value="Epimerase_deHydtase"/>
</dbReference>
<feature type="domain" description="NAD-dependent epimerase/dehydratase" evidence="3">
    <location>
        <begin position="9"/>
        <end position="116"/>
    </location>
</feature>
<dbReference type="PANTHER" id="PTHR14097:SF7">
    <property type="entry name" value="OXIDOREDUCTASE HTATIP2"/>
    <property type="match status" value="1"/>
</dbReference>
<proteinExistence type="predicted"/>
<evidence type="ECO:0000256" key="2">
    <source>
        <dbReference type="ARBA" id="ARBA00023136"/>
    </source>
</evidence>
<dbReference type="SUPFAM" id="SSF51735">
    <property type="entry name" value="NAD(P)-binding Rossmann-fold domains"/>
    <property type="match status" value="1"/>
</dbReference>
<keyword evidence="2" id="KW-0472">Membrane</keyword>
<dbReference type="PANTHER" id="PTHR14097">
    <property type="entry name" value="OXIDOREDUCTASE HTATIP2"/>
    <property type="match status" value="1"/>
</dbReference>
<keyword evidence="5" id="KW-1185">Reference proteome</keyword>
<evidence type="ECO:0000256" key="1">
    <source>
        <dbReference type="ARBA" id="ARBA00004370"/>
    </source>
</evidence>
<accession>A0A544SGD7</accession>
<comment type="caution">
    <text evidence="4">The sequence shown here is derived from an EMBL/GenBank/DDBJ whole genome shotgun (WGS) entry which is preliminary data.</text>
</comment>
<reference evidence="4 5" key="1">
    <citation type="submission" date="2019-05" db="EMBL/GenBank/DDBJ databases">
        <title>Psychrobacillus vulpis sp. nov., a new species isolated from feces of a red fox that inhabits in The Tablas de Daimiel Natural Park, Albacete, Spain.</title>
        <authorList>
            <person name="Rodriguez M."/>
            <person name="Reina J.C."/>
            <person name="Bejar V."/>
            <person name="Llamas I."/>
        </authorList>
    </citation>
    <scope>NUCLEOTIDE SEQUENCE [LARGE SCALE GENOMIC DNA]</scope>
    <source>
        <strain evidence="4 5">NHI-2</strain>
    </source>
</reference>
<dbReference type="Pfam" id="PF01370">
    <property type="entry name" value="Epimerase"/>
    <property type="match status" value="1"/>
</dbReference>
<dbReference type="EMBL" id="VDGG01000085">
    <property type="protein sequence ID" value="TQR04266.1"/>
    <property type="molecule type" value="Genomic_DNA"/>
</dbReference>
<dbReference type="OrthoDB" id="9798632at2"/>
<dbReference type="AlphaFoldDB" id="A0A544SGD7"/>
<name>A0A544SGD7_9BACI</name>